<evidence type="ECO:0000313" key="5">
    <source>
        <dbReference type="Proteomes" id="UP001233999"/>
    </source>
</evidence>
<dbReference type="SUPFAM" id="SSF52058">
    <property type="entry name" value="L domain-like"/>
    <property type="match status" value="1"/>
</dbReference>
<feature type="non-terminal residue" evidence="4">
    <location>
        <position position="1"/>
    </location>
</feature>
<name>A0AAD8AFR9_DIPPU</name>
<evidence type="ECO:0000256" key="1">
    <source>
        <dbReference type="ARBA" id="ARBA00022614"/>
    </source>
</evidence>
<proteinExistence type="predicted"/>
<evidence type="ECO:0000256" key="2">
    <source>
        <dbReference type="ARBA" id="ARBA00022737"/>
    </source>
</evidence>
<dbReference type="PROSITE" id="PS51450">
    <property type="entry name" value="LRR"/>
    <property type="match status" value="1"/>
</dbReference>
<feature type="non-terminal residue" evidence="4">
    <location>
        <position position="208"/>
    </location>
</feature>
<dbReference type="Proteomes" id="UP001233999">
    <property type="component" value="Unassembled WGS sequence"/>
</dbReference>
<keyword evidence="1" id="KW-0433">Leucine-rich repeat</keyword>
<accession>A0AAD8AFR9</accession>
<dbReference type="PANTHER" id="PTHR46652">
    <property type="entry name" value="LEUCINE-RICH REPEAT AND IQ DOMAIN-CONTAINING PROTEIN 1-RELATED"/>
    <property type="match status" value="1"/>
</dbReference>
<dbReference type="AlphaFoldDB" id="A0AAD8AFR9"/>
<keyword evidence="5" id="KW-1185">Reference proteome</keyword>
<comment type="caution">
    <text evidence="4">The sequence shown here is derived from an EMBL/GenBank/DDBJ whole genome shotgun (WGS) entry which is preliminary data.</text>
</comment>
<gene>
    <name evidence="4" type="ORF">L9F63_010960</name>
</gene>
<organism evidence="4 5">
    <name type="scientific">Diploptera punctata</name>
    <name type="common">Pacific beetle cockroach</name>
    <dbReference type="NCBI Taxonomy" id="6984"/>
    <lineage>
        <taxon>Eukaryota</taxon>
        <taxon>Metazoa</taxon>
        <taxon>Ecdysozoa</taxon>
        <taxon>Arthropoda</taxon>
        <taxon>Hexapoda</taxon>
        <taxon>Insecta</taxon>
        <taxon>Pterygota</taxon>
        <taxon>Neoptera</taxon>
        <taxon>Polyneoptera</taxon>
        <taxon>Dictyoptera</taxon>
        <taxon>Blattodea</taxon>
        <taxon>Blaberoidea</taxon>
        <taxon>Blaberidae</taxon>
        <taxon>Diplopterinae</taxon>
        <taxon>Diploptera</taxon>
    </lineage>
</organism>
<feature type="region of interest" description="Disordered" evidence="3">
    <location>
        <begin position="188"/>
        <end position="208"/>
    </location>
</feature>
<evidence type="ECO:0000256" key="3">
    <source>
        <dbReference type="SAM" id="MobiDB-lite"/>
    </source>
</evidence>
<dbReference type="PANTHER" id="PTHR46652:SF3">
    <property type="entry name" value="LEUCINE-RICH REPEAT-CONTAINING PROTEIN 9"/>
    <property type="match status" value="1"/>
</dbReference>
<dbReference type="EMBL" id="JASPKZ010001228">
    <property type="protein sequence ID" value="KAJ9598344.1"/>
    <property type="molecule type" value="Genomic_DNA"/>
</dbReference>
<keyword evidence="2" id="KW-0677">Repeat</keyword>
<sequence length="208" mass="23868">LTGDDTTCGGTLHEQLKLKSRREPMTSIMFSNRRIGQLLTRCLNFLDISSNRLTSIADIEHMHELKHLRARKNCISNMNDITNTMKQWLHLTEMELQGNPICSQQKYRERIITNSVSLVLLDGKEINNTTRDFLRQIEMSKTGHQRTPFLVHNVPKLSPEIANLTKNFTSGVRKSITQSILQDAEFESNSSNTFTKSDESFFSPPWKA</sequence>
<dbReference type="InterPro" id="IPR001611">
    <property type="entry name" value="Leu-rich_rpt"/>
</dbReference>
<dbReference type="InterPro" id="IPR050836">
    <property type="entry name" value="SDS22/Internalin_LRR"/>
</dbReference>
<dbReference type="Gene3D" id="3.80.10.10">
    <property type="entry name" value="Ribonuclease Inhibitor"/>
    <property type="match status" value="1"/>
</dbReference>
<reference evidence="4" key="1">
    <citation type="journal article" date="2023" name="IScience">
        <title>Live-bearing cockroach genome reveals convergent evolutionary mechanisms linked to viviparity in insects and beyond.</title>
        <authorList>
            <person name="Fouks B."/>
            <person name="Harrison M.C."/>
            <person name="Mikhailova A.A."/>
            <person name="Marchal E."/>
            <person name="English S."/>
            <person name="Carruthers M."/>
            <person name="Jennings E.C."/>
            <person name="Chiamaka E.L."/>
            <person name="Frigard R.A."/>
            <person name="Pippel M."/>
            <person name="Attardo G.M."/>
            <person name="Benoit J.B."/>
            <person name="Bornberg-Bauer E."/>
            <person name="Tobe S.S."/>
        </authorList>
    </citation>
    <scope>NUCLEOTIDE SEQUENCE</scope>
    <source>
        <strain evidence="4">Stay&amp;Tobe</strain>
    </source>
</reference>
<reference evidence="4" key="2">
    <citation type="submission" date="2023-05" db="EMBL/GenBank/DDBJ databases">
        <authorList>
            <person name="Fouks B."/>
        </authorList>
    </citation>
    <scope>NUCLEOTIDE SEQUENCE</scope>
    <source>
        <strain evidence="4">Stay&amp;Tobe</strain>
        <tissue evidence="4">Testes</tissue>
    </source>
</reference>
<protein>
    <submittedName>
        <fullName evidence="4">Uncharacterized protein</fullName>
    </submittedName>
</protein>
<dbReference type="InterPro" id="IPR032675">
    <property type="entry name" value="LRR_dom_sf"/>
</dbReference>
<evidence type="ECO:0000313" key="4">
    <source>
        <dbReference type="EMBL" id="KAJ9598344.1"/>
    </source>
</evidence>